<dbReference type="GO" id="GO:0005525">
    <property type="term" value="F:GTP binding"/>
    <property type="evidence" value="ECO:0007669"/>
    <property type="project" value="UniProtKB-KW"/>
</dbReference>
<evidence type="ECO:0000256" key="1">
    <source>
        <dbReference type="ARBA" id="ARBA00008535"/>
    </source>
</evidence>
<dbReference type="Gene3D" id="3.40.50.300">
    <property type="entry name" value="P-loop containing nucleotide triphosphate hydrolases"/>
    <property type="match status" value="2"/>
</dbReference>
<dbReference type="EMBL" id="RHFK02000010">
    <property type="protein sequence ID" value="TWW69345.1"/>
    <property type="molecule type" value="Genomic_DNA"/>
</dbReference>
<name>A0A5C6NQX7_9TELE</name>
<dbReference type="PROSITE" id="PS51720">
    <property type="entry name" value="G_AIG1"/>
    <property type="match status" value="1"/>
</dbReference>
<dbReference type="PANTHER" id="PTHR10903:SF170">
    <property type="entry name" value="GTPASE IMAP FAMILY MEMBER 7"/>
    <property type="match status" value="1"/>
</dbReference>
<comment type="similarity">
    <text evidence="1">Belongs to the TRAFAC class TrmE-Era-EngA-EngB-Septin-like GTPase superfamily. AIG1/Toc34/Toc159-like paraseptin GTPase family. IAN subfamily.</text>
</comment>
<dbReference type="PANTHER" id="PTHR10903">
    <property type="entry name" value="GTPASE, IMAP FAMILY MEMBER-RELATED"/>
    <property type="match status" value="1"/>
</dbReference>
<dbReference type="AlphaFoldDB" id="A0A5C6NQX7"/>
<organism evidence="6 7">
    <name type="scientific">Takifugu flavidus</name>
    <name type="common">sansaifugu</name>
    <dbReference type="NCBI Taxonomy" id="433684"/>
    <lineage>
        <taxon>Eukaryota</taxon>
        <taxon>Metazoa</taxon>
        <taxon>Chordata</taxon>
        <taxon>Craniata</taxon>
        <taxon>Vertebrata</taxon>
        <taxon>Euteleostomi</taxon>
        <taxon>Actinopterygii</taxon>
        <taxon>Neopterygii</taxon>
        <taxon>Teleostei</taxon>
        <taxon>Neoteleostei</taxon>
        <taxon>Acanthomorphata</taxon>
        <taxon>Eupercaria</taxon>
        <taxon>Tetraodontiformes</taxon>
        <taxon>Tetradontoidea</taxon>
        <taxon>Tetraodontidae</taxon>
        <taxon>Takifugu</taxon>
    </lineage>
</organism>
<feature type="compositionally biased region" description="Polar residues" evidence="4">
    <location>
        <begin position="242"/>
        <end position="269"/>
    </location>
</feature>
<keyword evidence="7" id="KW-1185">Reference proteome</keyword>
<feature type="compositionally biased region" description="Low complexity" evidence="4">
    <location>
        <begin position="398"/>
        <end position="408"/>
    </location>
</feature>
<dbReference type="Pfam" id="PF04548">
    <property type="entry name" value="AIG1"/>
    <property type="match status" value="2"/>
</dbReference>
<evidence type="ECO:0000259" key="5">
    <source>
        <dbReference type="PROSITE" id="PS51720"/>
    </source>
</evidence>
<reference evidence="6 7" key="1">
    <citation type="submission" date="2019-04" db="EMBL/GenBank/DDBJ databases">
        <title>Chromosome genome assembly for Takifugu flavidus.</title>
        <authorList>
            <person name="Xiao S."/>
        </authorList>
    </citation>
    <scope>NUCLEOTIDE SEQUENCE [LARGE SCALE GENOMIC DNA]</scope>
    <source>
        <strain evidence="6">HTHZ2018</strain>
        <tissue evidence="6">Muscle</tissue>
    </source>
</reference>
<feature type="domain" description="AIG1-type G" evidence="5">
    <location>
        <begin position="1"/>
        <end position="214"/>
    </location>
</feature>
<keyword evidence="3" id="KW-0342">GTP-binding</keyword>
<accession>A0A5C6NQX7</accession>
<protein>
    <submittedName>
        <fullName evidence="6">GTPase IMAP family member 4</fullName>
    </submittedName>
</protein>
<evidence type="ECO:0000256" key="2">
    <source>
        <dbReference type="ARBA" id="ARBA00022741"/>
    </source>
</evidence>
<sequence length="419" mass="45036">MSGSSVTKLCQHGITELTEKQDSQKDGQDTERRKRKILVVDVPGFGDTSLSGEQILDEVTKCVAVAAPGPHAFLLVVPLGRYTDSENQALLEELLIKVDNMVKHTAEGFYTSAMFSEAEAIIREEQERMREQGEADGQSASDELEGLEIETYLRDSRNPLLNSLIETCGGRYHVFNNKETGNTLQVEELLMKVDNMVKHTAEGFYTSAMFSEAEAIIREEQERMGEQGEADGQSASEEKFSGKSTSSPLTNRCRNQSRGTHTGGSREQSLTCRNEAALSPAVLKRIKIVVAAAATGLVVGATFGAAVPLAAAAGASLTGTTLGITGSAGALGQQREVARLVSWCGHNNLQLNAQKTVEMIVDFRKVTAPLPPLALMDSPITIVDSFRFLGTTITRTLSGSQPSAPSSRRPSKGCSSYGS</sequence>
<evidence type="ECO:0000313" key="7">
    <source>
        <dbReference type="Proteomes" id="UP000324091"/>
    </source>
</evidence>
<evidence type="ECO:0000313" key="6">
    <source>
        <dbReference type="EMBL" id="TWW69345.1"/>
    </source>
</evidence>
<keyword evidence="2" id="KW-0547">Nucleotide-binding</keyword>
<dbReference type="Proteomes" id="UP000324091">
    <property type="component" value="Chromosome 18"/>
</dbReference>
<comment type="caution">
    <text evidence="6">The sequence shown here is derived from an EMBL/GenBank/DDBJ whole genome shotgun (WGS) entry which is preliminary data.</text>
</comment>
<evidence type="ECO:0000256" key="4">
    <source>
        <dbReference type="SAM" id="MobiDB-lite"/>
    </source>
</evidence>
<feature type="region of interest" description="Disordered" evidence="4">
    <location>
        <begin position="397"/>
        <end position="419"/>
    </location>
</feature>
<dbReference type="InterPro" id="IPR027417">
    <property type="entry name" value="P-loop_NTPase"/>
</dbReference>
<proteinExistence type="inferred from homology"/>
<evidence type="ECO:0000256" key="3">
    <source>
        <dbReference type="ARBA" id="ARBA00023134"/>
    </source>
</evidence>
<dbReference type="SUPFAM" id="SSF52540">
    <property type="entry name" value="P-loop containing nucleoside triphosphate hydrolases"/>
    <property type="match status" value="1"/>
</dbReference>
<dbReference type="InterPro" id="IPR006703">
    <property type="entry name" value="G_AIG1"/>
</dbReference>
<gene>
    <name evidence="6" type="ORF">D4764_18G0001510</name>
</gene>
<dbReference type="InterPro" id="IPR045058">
    <property type="entry name" value="GIMA/IAN/Toc"/>
</dbReference>
<feature type="region of interest" description="Disordered" evidence="4">
    <location>
        <begin position="222"/>
        <end position="269"/>
    </location>
</feature>